<dbReference type="EMBL" id="DS989726">
    <property type="protein sequence ID" value="EEA05008.1"/>
    <property type="molecule type" value="Genomic_DNA"/>
</dbReference>
<dbReference type="Proteomes" id="UP000001460">
    <property type="component" value="Unassembled WGS sequence"/>
</dbReference>
<feature type="domain" description="C2H2-type" evidence="2">
    <location>
        <begin position="245"/>
        <end position="273"/>
    </location>
</feature>
<reference evidence="3" key="1">
    <citation type="submission" date="2008-06" db="EMBL/GenBank/DDBJ databases">
        <authorList>
            <person name="Lorenzi H."/>
            <person name="Inman J."/>
            <person name="Miller J."/>
            <person name="Schobel S."/>
            <person name="Amedeo P."/>
            <person name="Caler E.V."/>
            <person name="da Silva J."/>
        </authorList>
    </citation>
    <scope>NUCLEOTIDE SEQUENCE [LARGE SCALE GENOMIC DNA]</scope>
    <source>
        <strain evidence="3">RN66</strain>
    </source>
</reference>
<dbReference type="PROSITE" id="PS50157">
    <property type="entry name" value="ZINC_FINGER_C2H2_2"/>
    <property type="match status" value="1"/>
</dbReference>
<dbReference type="GO" id="GO:0008270">
    <property type="term" value="F:zinc ion binding"/>
    <property type="evidence" value="ECO:0007669"/>
    <property type="project" value="UniProtKB-KW"/>
</dbReference>
<evidence type="ECO:0000256" key="1">
    <source>
        <dbReference type="PROSITE-ProRule" id="PRU00042"/>
    </source>
</evidence>
<dbReference type="GeneID" id="6994559"/>
<proteinExistence type="predicted"/>
<gene>
    <name evidence="3" type="ORF">CMU_040770</name>
</gene>
<dbReference type="VEuPathDB" id="CryptoDB:CMU_040770"/>
<accession>B6A9W7</accession>
<dbReference type="RefSeq" id="XP_002139357.1">
    <property type="nucleotide sequence ID" value="XM_002139321.1"/>
</dbReference>
<dbReference type="PROSITE" id="PS00028">
    <property type="entry name" value="ZINC_FINGER_C2H2_1"/>
    <property type="match status" value="1"/>
</dbReference>
<keyword evidence="4" id="KW-1185">Reference proteome</keyword>
<dbReference type="AlphaFoldDB" id="B6A9W7"/>
<dbReference type="InterPro" id="IPR013087">
    <property type="entry name" value="Znf_C2H2_type"/>
</dbReference>
<evidence type="ECO:0000313" key="4">
    <source>
        <dbReference type="Proteomes" id="UP000001460"/>
    </source>
</evidence>
<keyword evidence="1" id="KW-0863">Zinc-finger</keyword>
<evidence type="ECO:0000313" key="3">
    <source>
        <dbReference type="EMBL" id="EEA05008.1"/>
    </source>
</evidence>
<keyword evidence="1" id="KW-0479">Metal-binding</keyword>
<evidence type="ECO:0000259" key="2">
    <source>
        <dbReference type="PROSITE" id="PS50157"/>
    </source>
</evidence>
<organism evidence="3 4">
    <name type="scientific">Cryptosporidium muris (strain RN66)</name>
    <dbReference type="NCBI Taxonomy" id="441375"/>
    <lineage>
        <taxon>Eukaryota</taxon>
        <taxon>Sar</taxon>
        <taxon>Alveolata</taxon>
        <taxon>Apicomplexa</taxon>
        <taxon>Conoidasida</taxon>
        <taxon>Coccidia</taxon>
        <taxon>Eucoccidiorida</taxon>
        <taxon>Eimeriorina</taxon>
        <taxon>Cryptosporidiidae</taxon>
        <taxon>Cryptosporidium</taxon>
    </lineage>
</organism>
<dbReference type="OMA" id="HMSEANI"/>
<keyword evidence="1" id="KW-0862">Zinc</keyword>
<dbReference type="OrthoDB" id="343266at2759"/>
<sequence>MTDPNIYMNSSEYKHISNSHTSSGINNRTCHTLVSTQYMASNSISYVTVDIIRKLIEENHQLLYGLHVFLNKGKCVNDFAVRALFSRLQRNLIFLAHLNNQPKAQKNISVNDVIRPIFPSDYSLEVKKSTLSNSEPNSVLSPNILTTSPLLTSNTTPTSLYDPNSIDYRANNPNNTDNIIHKHMSEANISNNCSNSSSIPRTEYELITSGILDYDIVGNSVGISMLGSSTNSNNNINSIQNNEHFICRYCQRKCRNQSGLTQHTMKVHPDAPEVQHLIKQAQSRSTANSI</sequence>
<protein>
    <submittedName>
        <fullName evidence="3">Zinc finger, C2H2 type domain-containing protein</fullName>
    </submittedName>
</protein>
<name>B6A9W7_CRYMR</name>